<dbReference type="Gene3D" id="3.80.10.10">
    <property type="entry name" value="Ribonuclease Inhibitor"/>
    <property type="match status" value="1"/>
</dbReference>
<dbReference type="SUPFAM" id="SSF52047">
    <property type="entry name" value="RNI-like"/>
    <property type="match status" value="1"/>
</dbReference>
<comment type="caution">
    <text evidence="2">The sequence shown here is derived from an EMBL/GenBank/DDBJ whole genome shotgun (WGS) entry which is preliminary data.</text>
</comment>
<dbReference type="InterPro" id="IPR001810">
    <property type="entry name" value="F-box_dom"/>
</dbReference>
<dbReference type="PANTHER" id="PTHR38926:SF5">
    <property type="entry name" value="F-BOX AND LEUCINE-RICH REPEAT PROTEIN 6"/>
    <property type="match status" value="1"/>
</dbReference>
<dbReference type="InterPro" id="IPR032675">
    <property type="entry name" value="LRR_dom_sf"/>
</dbReference>
<feature type="domain" description="F-box" evidence="1">
    <location>
        <begin position="12"/>
        <end position="53"/>
    </location>
</feature>
<proteinExistence type="predicted"/>
<evidence type="ECO:0000259" key="1">
    <source>
        <dbReference type="Pfam" id="PF00646"/>
    </source>
</evidence>
<dbReference type="Proteomes" id="UP000541444">
    <property type="component" value="Unassembled WGS sequence"/>
</dbReference>
<dbReference type="PANTHER" id="PTHR38926">
    <property type="entry name" value="F-BOX DOMAIN CONTAINING PROTEIN, EXPRESSED"/>
    <property type="match status" value="1"/>
</dbReference>
<keyword evidence="3" id="KW-1185">Reference proteome</keyword>
<evidence type="ECO:0000313" key="3">
    <source>
        <dbReference type="Proteomes" id="UP000541444"/>
    </source>
</evidence>
<dbReference type="InterPro" id="IPR006553">
    <property type="entry name" value="Leu-rich_rpt_Cys-con_subtyp"/>
</dbReference>
<organism evidence="2 3">
    <name type="scientific">Kingdonia uniflora</name>
    <dbReference type="NCBI Taxonomy" id="39325"/>
    <lineage>
        <taxon>Eukaryota</taxon>
        <taxon>Viridiplantae</taxon>
        <taxon>Streptophyta</taxon>
        <taxon>Embryophyta</taxon>
        <taxon>Tracheophyta</taxon>
        <taxon>Spermatophyta</taxon>
        <taxon>Magnoliopsida</taxon>
        <taxon>Ranunculales</taxon>
        <taxon>Circaeasteraceae</taxon>
        <taxon>Kingdonia</taxon>
    </lineage>
</organism>
<dbReference type="SUPFAM" id="SSF81383">
    <property type="entry name" value="F-box domain"/>
    <property type="match status" value="1"/>
</dbReference>
<name>A0A7J7N5Z6_9MAGN</name>
<dbReference type="EMBL" id="JACGCM010001026">
    <property type="protein sequence ID" value="KAF6162462.1"/>
    <property type="molecule type" value="Genomic_DNA"/>
</dbReference>
<dbReference type="SMART" id="SM00367">
    <property type="entry name" value="LRR_CC"/>
    <property type="match status" value="4"/>
</dbReference>
<reference evidence="2 3" key="1">
    <citation type="journal article" date="2020" name="IScience">
        <title>Genome Sequencing of the Endangered Kingdonia uniflora (Circaeasteraceae, Ranunculales) Reveals Potential Mechanisms of Evolutionary Specialization.</title>
        <authorList>
            <person name="Sun Y."/>
            <person name="Deng T."/>
            <person name="Zhang A."/>
            <person name="Moore M.J."/>
            <person name="Landis J.B."/>
            <person name="Lin N."/>
            <person name="Zhang H."/>
            <person name="Zhang X."/>
            <person name="Huang J."/>
            <person name="Zhang X."/>
            <person name="Sun H."/>
            <person name="Wang H."/>
        </authorList>
    </citation>
    <scope>NUCLEOTIDE SEQUENCE [LARGE SCALE GENOMIC DNA]</scope>
    <source>
        <strain evidence="2">TB1705</strain>
        <tissue evidence="2">Leaf</tissue>
    </source>
</reference>
<protein>
    <recommendedName>
        <fullName evidence="1">F-box domain-containing protein</fullName>
    </recommendedName>
</protein>
<dbReference type="OrthoDB" id="550575at2759"/>
<evidence type="ECO:0000313" key="2">
    <source>
        <dbReference type="EMBL" id="KAF6162462.1"/>
    </source>
</evidence>
<dbReference type="Gene3D" id="1.20.1280.50">
    <property type="match status" value="1"/>
</dbReference>
<dbReference type="Pfam" id="PF00646">
    <property type="entry name" value="F-box"/>
    <property type="match status" value="1"/>
</dbReference>
<sequence>MENETKTSNSEWAELTHECLTDILSRLSLEERWKGCIFVCKSWFHACKDPSLYSVFDLETQFKSGTESTLWWSPEFERKIDSMLQSVVNWSGDYIKEIRVRHCSDLSLALVAERCPNLQVLSIMSCPNVTDASMAKISSGCPMLSELDISFCYEISYESLELIGKSFPKLKILKRNLMNWLDPSQHVGIVPNEYLNACPQDGDREAFAIGKFMPQLQHLELRFLKLTSRGIFSIFQGCPELEYLDLFGCANLTSRDVENVSAKLKELKRLVKPNFYIPRSVFHTERYGHWRLYDERFQTNVFQI</sequence>
<accession>A0A7J7N5Z6</accession>
<gene>
    <name evidence="2" type="ORF">GIB67_026300</name>
</gene>
<dbReference type="InterPro" id="IPR036047">
    <property type="entry name" value="F-box-like_dom_sf"/>
</dbReference>
<dbReference type="AlphaFoldDB" id="A0A7J7N5Z6"/>